<keyword evidence="3" id="KW-1185">Reference proteome</keyword>
<dbReference type="AlphaFoldDB" id="A0A0R3UNH2"/>
<dbReference type="GO" id="GO:0032543">
    <property type="term" value="P:mitochondrial translation"/>
    <property type="evidence" value="ECO:0007669"/>
    <property type="project" value="InterPro"/>
</dbReference>
<evidence type="ECO:0000256" key="1">
    <source>
        <dbReference type="SAM" id="MobiDB-lite"/>
    </source>
</evidence>
<sequence>MKLADVLFGLYKRSSRRRHDLEYFKFKYYKDPLLKNKVSGKGEKEPRKFVRFIYSVCVEEMALMLACLKSNDFEEKPCSQVIDAFNKCVVAAEARRTRNKEARRMGHFSSESDDPEESSRLSSIQINRVLRKFPEP</sequence>
<feature type="region of interest" description="Disordered" evidence="1">
    <location>
        <begin position="96"/>
        <end position="122"/>
    </location>
</feature>
<dbReference type="Gene3D" id="1.10.287.1130">
    <property type="entry name" value="CytochromE C oxidase copper chaperone"/>
    <property type="match status" value="1"/>
</dbReference>
<organism evidence="2 3">
    <name type="scientific">Mesocestoides corti</name>
    <name type="common">Flatworm</name>
    <dbReference type="NCBI Taxonomy" id="53468"/>
    <lineage>
        <taxon>Eukaryota</taxon>
        <taxon>Metazoa</taxon>
        <taxon>Spiralia</taxon>
        <taxon>Lophotrochozoa</taxon>
        <taxon>Platyhelminthes</taxon>
        <taxon>Cestoda</taxon>
        <taxon>Eucestoda</taxon>
        <taxon>Cyclophyllidea</taxon>
        <taxon>Mesocestoididae</taxon>
        <taxon>Mesocestoides</taxon>
    </lineage>
</organism>
<reference evidence="2 3" key="1">
    <citation type="submission" date="2018-10" db="EMBL/GenBank/DDBJ databases">
        <authorList>
            <consortium name="Pathogen Informatics"/>
        </authorList>
    </citation>
    <scope>NUCLEOTIDE SEQUENCE [LARGE SCALE GENOMIC DNA]</scope>
</reference>
<dbReference type="PANTHER" id="PTHR31278:SF2">
    <property type="entry name" value="SMALL RIBOSOMAL SUBUNIT PROTEIN MS37"/>
    <property type="match status" value="1"/>
</dbReference>
<dbReference type="PROSITE" id="PS51808">
    <property type="entry name" value="CHCH"/>
    <property type="match status" value="1"/>
</dbReference>
<dbReference type="Proteomes" id="UP000267029">
    <property type="component" value="Unassembled WGS sequence"/>
</dbReference>
<dbReference type="SUPFAM" id="SSF47072">
    <property type="entry name" value="Cysteine alpha-hairpin motif"/>
    <property type="match status" value="1"/>
</dbReference>
<dbReference type="GO" id="GO:0005761">
    <property type="term" value="C:mitochondrial ribosome"/>
    <property type="evidence" value="ECO:0007669"/>
    <property type="project" value="InterPro"/>
</dbReference>
<dbReference type="EMBL" id="UXSR01005699">
    <property type="protein sequence ID" value="VDD83345.1"/>
    <property type="molecule type" value="Genomic_DNA"/>
</dbReference>
<dbReference type="STRING" id="53468.A0A0R3UNH2"/>
<dbReference type="PANTHER" id="PTHR31278">
    <property type="entry name" value="CHCHD1"/>
    <property type="match status" value="1"/>
</dbReference>
<dbReference type="GO" id="GO:0005654">
    <property type="term" value="C:nucleoplasm"/>
    <property type="evidence" value="ECO:0007669"/>
    <property type="project" value="TreeGrafter"/>
</dbReference>
<dbReference type="InterPro" id="IPR033620">
    <property type="entry name" value="Ribosomal_mS37_met"/>
</dbReference>
<proteinExistence type="predicted"/>
<evidence type="ECO:0000313" key="3">
    <source>
        <dbReference type="Proteomes" id="UP000267029"/>
    </source>
</evidence>
<dbReference type="InterPro" id="IPR009069">
    <property type="entry name" value="Cys_alpha_HP_mot_SF"/>
</dbReference>
<gene>
    <name evidence="2" type="ORF">MCOS_LOCUS9348</name>
</gene>
<evidence type="ECO:0000313" key="2">
    <source>
        <dbReference type="EMBL" id="VDD83345.1"/>
    </source>
</evidence>
<dbReference type="OrthoDB" id="5825849at2759"/>
<dbReference type="GO" id="GO:0003723">
    <property type="term" value="F:RNA binding"/>
    <property type="evidence" value="ECO:0007669"/>
    <property type="project" value="TreeGrafter"/>
</dbReference>
<accession>A0A0R3UNH2</accession>
<name>A0A0R3UNH2_MESCO</name>
<evidence type="ECO:0008006" key="4">
    <source>
        <dbReference type="Google" id="ProtNLM"/>
    </source>
</evidence>
<protein>
    <recommendedName>
        <fullName evidence="4">CHCH domain-containing protein</fullName>
    </recommendedName>
</protein>